<organism evidence="1 2">
    <name type="scientific">Acrobeloides nanus</name>
    <dbReference type="NCBI Taxonomy" id="290746"/>
    <lineage>
        <taxon>Eukaryota</taxon>
        <taxon>Metazoa</taxon>
        <taxon>Ecdysozoa</taxon>
        <taxon>Nematoda</taxon>
        <taxon>Chromadorea</taxon>
        <taxon>Rhabditida</taxon>
        <taxon>Tylenchina</taxon>
        <taxon>Cephalobomorpha</taxon>
        <taxon>Cephaloboidea</taxon>
        <taxon>Cephalobidae</taxon>
        <taxon>Acrobeloides</taxon>
    </lineage>
</organism>
<dbReference type="Proteomes" id="UP000887540">
    <property type="component" value="Unplaced"/>
</dbReference>
<dbReference type="WBParaSite" id="ACRNAN_scaffold24414.g15008.t1">
    <property type="protein sequence ID" value="ACRNAN_scaffold24414.g15008.t1"/>
    <property type="gene ID" value="ACRNAN_scaffold24414.g15008"/>
</dbReference>
<keyword evidence="1" id="KW-1185">Reference proteome</keyword>
<dbReference type="AlphaFoldDB" id="A0A914DGX4"/>
<protein>
    <submittedName>
        <fullName evidence="2">Uncharacterized protein</fullName>
    </submittedName>
</protein>
<name>A0A914DGX4_9BILA</name>
<proteinExistence type="predicted"/>
<sequence length="69" mass="8070">MSHSPRLHPTCKLFRACFENSLLIYSLSHFDIATNVGDFDRQDSGHTIDWRQWLGFHPQPRHGLCHQPL</sequence>
<reference evidence="2" key="1">
    <citation type="submission" date="2022-11" db="UniProtKB">
        <authorList>
            <consortium name="WormBaseParasite"/>
        </authorList>
    </citation>
    <scope>IDENTIFICATION</scope>
</reference>
<evidence type="ECO:0000313" key="1">
    <source>
        <dbReference type="Proteomes" id="UP000887540"/>
    </source>
</evidence>
<evidence type="ECO:0000313" key="2">
    <source>
        <dbReference type="WBParaSite" id="ACRNAN_scaffold24414.g15008.t1"/>
    </source>
</evidence>
<accession>A0A914DGX4</accession>